<dbReference type="InterPro" id="IPR012340">
    <property type="entry name" value="NA-bd_OB-fold"/>
</dbReference>
<dbReference type="PaxDb" id="2903-EOD37828"/>
<dbReference type="Pfam" id="PF04057">
    <property type="entry name" value="Rep-A_N"/>
    <property type="match status" value="1"/>
</dbReference>
<feature type="domain" description="Replication factor-A protein 1 N-terminal" evidence="2">
    <location>
        <begin position="32"/>
        <end position="126"/>
    </location>
</feature>
<feature type="region of interest" description="Disordered" evidence="1">
    <location>
        <begin position="1"/>
        <end position="29"/>
    </location>
</feature>
<reference evidence="4" key="1">
    <citation type="journal article" date="2013" name="Nature">
        <title>Pan genome of the phytoplankton Emiliania underpins its global distribution.</title>
        <authorList>
            <person name="Read B.A."/>
            <person name="Kegel J."/>
            <person name="Klute M.J."/>
            <person name="Kuo A."/>
            <person name="Lefebvre S.C."/>
            <person name="Maumus F."/>
            <person name="Mayer C."/>
            <person name="Miller J."/>
            <person name="Monier A."/>
            <person name="Salamov A."/>
            <person name="Young J."/>
            <person name="Aguilar M."/>
            <person name="Claverie J.M."/>
            <person name="Frickenhaus S."/>
            <person name="Gonzalez K."/>
            <person name="Herman E.K."/>
            <person name="Lin Y.C."/>
            <person name="Napier J."/>
            <person name="Ogata H."/>
            <person name="Sarno A.F."/>
            <person name="Shmutz J."/>
            <person name="Schroeder D."/>
            <person name="de Vargas C."/>
            <person name="Verret F."/>
            <person name="von Dassow P."/>
            <person name="Valentin K."/>
            <person name="Van de Peer Y."/>
            <person name="Wheeler G."/>
            <person name="Dacks J.B."/>
            <person name="Delwiche C.F."/>
            <person name="Dyhrman S.T."/>
            <person name="Glockner G."/>
            <person name="John U."/>
            <person name="Richards T."/>
            <person name="Worden A.Z."/>
            <person name="Zhang X."/>
            <person name="Grigoriev I.V."/>
            <person name="Allen A.E."/>
            <person name="Bidle K."/>
            <person name="Borodovsky M."/>
            <person name="Bowler C."/>
            <person name="Brownlee C."/>
            <person name="Cock J.M."/>
            <person name="Elias M."/>
            <person name="Gladyshev V.N."/>
            <person name="Groth M."/>
            <person name="Guda C."/>
            <person name="Hadaegh A."/>
            <person name="Iglesias-Rodriguez M.D."/>
            <person name="Jenkins J."/>
            <person name="Jones B.M."/>
            <person name="Lawson T."/>
            <person name="Leese F."/>
            <person name="Lindquist E."/>
            <person name="Lobanov A."/>
            <person name="Lomsadze A."/>
            <person name="Malik S.B."/>
            <person name="Marsh M.E."/>
            <person name="Mackinder L."/>
            <person name="Mock T."/>
            <person name="Mueller-Roeber B."/>
            <person name="Pagarete A."/>
            <person name="Parker M."/>
            <person name="Probert I."/>
            <person name="Quesneville H."/>
            <person name="Raines C."/>
            <person name="Rensing S.A."/>
            <person name="Riano-Pachon D.M."/>
            <person name="Richier S."/>
            <person name="Rokitta S."/>
            <person name="Shiraiwa Y."/>
            <person name="Soanes D.M."/>
            <person name="van der Giezen M."/>
            <person name="Wahlund T.M."/>
            <person name="Williams B."/>
            <person name="Wilson W."/>
            <person name="Wolfe G."/>
            <person name="Wurch L.L."/>
        </authorList>
    </citation>
    <scope>NUCLEOTIDE SEQUENCE</scope>
</reference>
<dbReference type="GO" id="GO:0006260">
    <property type="term" value="P:DNA replication"/>
    <property type="evidence" value="ECO:0007669"/>
    <property type="project" value="InterPro"/>
</dbReference>
<dbReference type="GeneID" id="17283098"/>
<dbReference type="InterPro" id="IPR007199">
    <property type="entry name" value="Rep_factor-A_N"/>
</dbReference>
<dbReference type="KEGG" id="ehx:EMIHUDRAFT_225101"/>
<dbReference type="Proteomes" id="UP000013827">
    <property type="component" value="Unassembled WGS sequence"/>
</dbReference>
<accession>A0A0D3KPZ3</accession>
<organism evidence="3 4">
    <name type="scientific">Emiliania huxleyi (strain CCMP1516)</name>
    <dbReference type="NCBI Taxonomy" id="280463"/>
    <lineage>
        <taxon>Eukaryota</taxon>
        <taxon>Haptista</taxon>
        <taxon>Haptophyta</taxon>
        <taxon>Prymnesiophyceae</taxon>
        <taxon>Isochrysidales</taxon>
        <taxon>Noelaerhabdaceae</taxon>
        <taxon>Emiliania</taxon>
    </lineage>
</organism>
<sequence length="311" mass="31553">MMRSKAPSVLGKRPPRRETFEGSRTLPPSRALTDGAIAALSKEGRPADGTLDPPALLQVVFLTRQETTTPGAARYRLLLSDGRHTRPVMLATNNHHLVEGGALAPNALVRLRVCKSVSVAGKSLLIASDVEPAGENDGVLGTPSPWEERPREETPPPGKGVATGGGGSVSSLFTTAGGGADLAPAEAEAVAAAAAALGARVHTKGESLPQGCSHVVIREGATRLPLRAYFAAAAGRGSPLPAATLAALVRCAGGEALLDAICAPPGVEIPPTSAEGQAEVGEGSAAEVGGDMARSEGEEGESEDGDISDEY</sequence>
<dbReference type="EnsemblProtists" id="EOD37828">
    <property type="protein sequence ID" value="EOD37828"/>
    <property type="gene ID" value="EMIHUDRAFT_225101"/>
</dbReference>
<dbReference type="Gene3D" id="2.40.50.140">
    <property type="entry name" value="Nucleic acid-binding proteins"/>
    <property type="match status" value="1"/>
</dbReference>
<dbReference type="GO" id="GO:0003677">
    <property type="term" value="F:DNA binding"/>
    <property type="evidence" value="ECO:0007669"/>
    <property type="project" value="InterPro"/>
</dbReference>
<protein>
    <recommendedName>
        <fullName evidence="2">Replication factor-A protein 1 N-terminal domain-containing protein</fullName>
    </recommendedName>
</protein>
<dbReference type="HOGENOM" id="CLU_895548_0_0_1"/>
<evidence type="ECO:0000259" key="2">
    <source>
        <dbReference type="Pfam" id="PF04057"/>
    </source>
</evidence>
<dbReference type="AlphaFoldDB" id="A0A0D3KPZ3"/>
<feature type="region of interest" description="Disordered" evidence="1">
    <location>
        <begin position="269"/>
        <end position="311"/>
    </location>
</feature>
<evidence type="ECO:0000313" key="4">
    <source>
        <dbReference type="Proteomes" id="UP000013827"/>
    </source>
</evidence>
<name>A0A0D3KPZ3_EMIH1</name>
<evidence type="ECO:0000313" key="3">
    <source>
        <dbReference type="EnsemblProtists" id="EOD37828"/>
    </source>
</evidence>
<feature type="compositionally biased region" description="Acidic residues" evidence="1">
    <location>
        <begin position="298"/>
        <end position="311"/>
    </location>
</feature>
<feature type="region of interest" description="Disordered" evidence="1">
    <location>
        <begin position="132"/>
        <end position="167"/>
    </location>
</feature>
<feature type="compositionally biased region" description="Low complexity" evidence="1">
    <location>
        <begin position="273"/>
        <end position="290"/>
    </location>
</feature>
<dbReference type="STRING" id="2903.R1DQK6"/>
<evidence type="ECO:0000256" key="1">
    <source>
        <dbReference type="SAM" id="MobiDB-lite"/>
    </source>
</evidence>
<dbReference type="GO" id="GO:0005634">
    <property type="term" value="C:nucleus"/>
    <property type="evidence" value="ECO:0007669"/>
    <property type="project" value="InterPro"/>
</dbReference>
<reference evidence="3" key="2">
    <citation type="submission" date="2024-10" db="UniProtKB">
        <authorList>
            <consortium name="EnsemblProtists"/>
        </authorList>
    </citation>
    <scope>IDENTIFICATION</scope>
</reference>
<keyword evidence="4" id="KW-1185">Reference proteome</keyword>
<dbReference type="RefSeq" id="XP_005790257.1">
    <property type="nucleotide sequence ID" value="XM_005790200.1"/>
</dbReference>
<proteinExistence type="predicted"/>
<dbReference type="SUPFAM" id="SSF50249">
    <property type="entry name" value="Nucleic acid-binding proteins"/>
    <property type="match status" value="1"/>
</dbReference>